<evidence type="ECO:0000313" key="1">
    <source>
        <dbReference type="EMBL" id="MBB6454272.1"/>
    </source>
</evidence>
<accession>A0A841Q7K6</accession>
<evidence type="ECO:0000313" key="2">
    <source>
        <dbReference type="Proteomes" id="UP000581688"/>
    </source>
</evidence>
<reference evidence="1 2" key="1">
    <citation type="submission" date="2020-08" db="EMBL/GenBank/DDBJ databases">
        <title>Genomic Encyclopedia of Type Strains, Phase IV (KMG-IV): sequencing the most valuable type-strain genomes for metagenomic binning, comparative biology and taxonomic classification.</title>
        <authorList>
            <person name="Goeker M."/>
        </authorList>
    </citation>
    <scope>NUCLEOTIDE SEQUENCE [LARGE SCALE GENOMIC DNA]</scope>
    <source>
        <strain evidence="1 2">DSM 19612</strain>
    </source>
</reference>
<gene>
    <name evidence="1" type="ORF">HNQ94_002747</name>
</gene>
<protein>
    <submittedName>
        <fullName evidence="1">Uncharacterized protein</fullName>
    </submittedName>
</protein>
<dbReference type="RefSeq" id="WP_174494664.1">
    <property type="nucleotide sequence ID" value="NZ_CADDWK010000001.1"/>
</dbReference>
<dbReference type="AlphaFoldDB" id="A0A841Q7K6"/>
<keyword evidence="2" id="KW-1185">Reference proteome</keyword>
<sequence>MKNLFYLLFLTLIISFIIVNIQEKDQKVIKFFPLDETKSFEESKTELKLLTQTDEDSYKIGWNMYSTMDKPVYLRQDVSLLFVDGKLKGILNQWKEEASTLKQETIFNGEDSSHYEAISFHHGEIHYPDDLIKSMQLMTHDHLYIIDSPHSALESFKEPIEQNEKEWKKTLDNTKYQHLNYYWTQLMQHYDLNKTDYLEIPLTELWKFNEKAFPTLTVEQTQQVVGQLWEGIYKNYITGIKTQDDPNGKPLNTYMPLILVDKKGQYLFVLFEDHQGQKHRLIQRIPDFS</sequence>
<organism evidence="1 2">
    <name type="scientific">Salirhabdus euzebyi</name>
    <dbReference type="NCBI Taxonomy" id="394506"/>
    <lineage>
        <taxon>Bacteria</taxon>
        <taxon>Bacillati</taxon>
        <taxon>Bacillota</taxon>
        <taxon>Bacilli</taxon>
        <taxon>Bacillales</taxon>
        <taxon>Bacillaceae</taxon>
        <taxon>Salirhabdus</taxon>
    </lineage>
</organism>
<name>A0A841Q7K6_9BACI</name>
<dbReference type="Proteomes" id="UP000581688">
    <property type="component" value="Unassembled WGS sequence"/>
</dbReference>
<proteinExistence type="predicted"/>
<comment type="caution">
    <text evidence="1">The sequence shown here is derived from an EMBL/GenBank/DDBJ whole genome shotgun (WGS) entry which is preliminary data.</text>
</comment>
<dbReference type="EMBL" id="JACHGH010000008">
    <property type="protein sequence ID" value="MBB6454272.1"/>
    <property type="molecule type" value="Genomic_DNA"/>
</dbReference>